<dbReference type="EMBL" id="JFKA01000005">
    <property type="protein sequence ID" value="OSQ38072.1"/>
    <property type="molecule type" value="Genomic_DNA"/>
</dbReference>
<evidence type="ECO:0000313" key="1">
    <source>
        <dbReference type="EMBL" id="OSQ38072.1"/>
    </source>
</evidence>
<name>A0A1Y2KZB6_9PROT</name>
<gene>
    <name evidence="1" type="ORF">TMES_12730</name>
</gene>
<reference evidence="1 2" key="1">
    <citation type="submission" date="2014-03" db="EMBL/GenBank/DDBJ databases">
        <title>The draft genome sequence of Thalassospira mesophila JCM 18969.</title>
        <authorList>
            <person name="Lai Q."/>
            <person name="Shao Z."/>
        </authorList>
    </citation>
    <scope>NUCLEOTIDE SEQUENCE [LARGE SCALE GENOMIC DNA]</scope>
    <source>
        <strain evidence="1 2">JCM 18969</strain>
    </source>
</reference>
<protein>
    <submittedName>
        <fullName evidence="1">Membrane protein</fullName>
    </submittedName>
</protein>
<keyword evidence="2" id="KW-1185">Reference proteome</keyword>
<dbReference type="AlphaFoldDB" id="A0A1Y2KZB6"/>
<dbReference type="OrthoDB" id="7632078at2"/>
<accession>A0A1Y2KZB6</accession>
<proteinExistence type="predicted"/>
<organism evidence="1 2">
    <name type="scientific">Thalassospira mesophila</name>
    <dbReference type="NCBI Taxonomy" id="1293891"/>
    <lineage>
        <taxon>Bacteria</taxon>
        <taxon>Pseudomonadati</taxon>
        <taxon>Pseudomonadota</taxon>
        <taxon>Alphaproteobacteria</taxon>
        <taxon>Rhodospirillales</taxon>
        <taxon>Thalassospiraceae</taxon>
        <taxon>Thalassospira</taxon>
    </lineage>
</organism>
<dbReference type="Proteomes" id="UP000193391">
    <property type="component" value="Unassembled WGS sequence"/>
</dbReference>
<dbReference type="STRING" id="1293891.TMES_12730"/>
<comment type="caution">
    <text evidence="1">The sequence shown here is derived from an EMBL/GenBank/DDBJ whole genome shotgun (WGS) entry which is preliminary data.</text>
</comment>
<sequence>MPSSKAAKPTAIQYNWLRRGLTQPGGKLPLFDTNGRQVPAKTVQACIKHGWAEPWFANPLKPDWLVCKLTARGRKMAKDGAE</sequence>
<evidence type="ECO:0000313" key="2">
    <source>
        <dbReference type="Proteomes" id="UP000193391"/>
    </source>
</evidence>
<dbReference type="RefSeq" id="WP_085583575.1">
    <property type="nucleotide sequence ID" value="NZ_JFKA01000005.1"/>
</dbReference>